<comment type="caution">
    <text evidence="1">The sequence shown here is derived from an EMBL/GenBank/DDBJ whole genome shotgun (WGS) entry which is preliminary data.</text>
</comment>
<organism evidence="1">
    <name type="scientific">uncultured bacterium</name>
    <name type="common">gcode 4</name>
    <dbReference type="NCBI Taxonomy" id="1234023"/>
    <lineage>
        <taxon>Bacteria</taxon>
        <taxon>environmental samples</taxon>
    </lineage>
</organism>
<evidence type="ECO:0000313" key="1">
    <source>
        <dbReference type="EMBL" id="EKD29541.1"/>
    </source>
</evidence>
<protein>
    <submittedName>
        <fullName evidence="1">Uncharacterized protein</fullName>
    </submittedName>
</protein>
<feature type="non-terminal residue" evidence="1">
    <location>
        <position position="95"/>
    </location>
</feature>
<sequence>MSEDISTFSIEVTDEGDIGSAEWIILDRFNLGVDSKFIGEIEIYLSVEFLVSTSLVTNRDATGTVTTCLARLTIRKRLVWLARCKFIERVPSHLS</sequence>
<gene>
    <name evidence="1" type="ORF">ACD_78C00365G0001</name>
</gene>
<accession>K1XX72</accession>
<dbReference type="AlphaFoldDB" id="K1XX72"/>
<name>K1XX72_9BACT</name>
<proteinExistence type="predicted"/>
<reference evidence="1" key="1">
    <citation type="journal article" date="2012" name="Science">
        <title>Fermentation, hydrogen, and sulfur metabolism in multiple uncultivated bacterial phyla.</title>
        <authorList>
            <person name="Wrighton K.C."/>
            <person name="Thomas B.C."/>
            <person name="Sharon I."/>
            <person name="Miller C.S."/>
            <person name="Castelle C.J."/>
            <person name="VerBerkmoes N.C."/>
            <person name="Wilkins M.J."/>
            <person name="Hettich R.L."/>
            <person name="Lipton M.S."/>
            <person name="Williams K.H."/>
            <person name="Long P.E."/>
            <person name="Banfield J.F."/>
        </authorList>
    </citation>
    <scope>NUCLEOTIDE SEQUENCE [LARGE SCALE GENOMIC DNA]</scope>
</reference>
<dbReference type="EMBL" id="AMFJ01034365">
    <property type="protein sequence ID" value="EKD29541.1"/>
    <property type="molecule type" value="Genomic_DNA"/>
</dbReference>